<keyword evidence="8" id="KW-0723">Serine/threonine-protein kinase</keyword>
<dbReference type="SUPFAM" id="SSF56112">
    <property type="entry name" value="Protein kinase-like (PK-like)"/>
    <property type="match status" value="1"/>
</dbReference>
<dbReference type="GO" id="GO:0005524">
    <property type="term" value="F:ATP binding"/>
    <property type="evidence" value="ECO:0007669"/>
    <property type="project" value="UniProtKB-KW"/>
</dbReference>
<evidence type="ECO:0000256" key="3">
    <source>
        <dbReference type="ARBA" id="ARBA00022741"/>
    </source>
</evidence>
<feature type="domain" description="Protein kinase" evidence="7">
    <location>
        <begin position="1"/>
        <end position="256"/>
    </location>
</feature>
<dbReference type="PROSITE" id="PS00108">
    <property type="entry name" value="PROTEIN_KINASE_ST"/>
    <property type="match status" value="1"/>
</dbReference>
<dbReference type="Proteomes" id="UP000272474">
    <property type="component" value="Unassembled WGS sequence"/>
</dbReference>
<evidence type="ECO:0000256" key="4">
    <source>
        <dbReference type="ARBA" id="ARBA00022777"/>
    </source>
</evidence>
<feature type="compositionally biased region" description="Low complexity" evidence="6">
    <location>
        <begin position="371"/>
        <end position="382"/>
    </location>
</feature>
<dbReference type="Gene3D" id="1.10.510.10">
    <property type="entry name" value="Transferase(Phosphotransferase) domain 1"/>
    <property type="match status" value="1"/>
</dbReference>
<dbReference type="EC" id="2.7.11.1" evidence="1"/>
<keyword evidence="3" id="KW-0547">Nucleotide-binding</keyword>
<keyword evidence="5" id="KW-0067">ATP-binding</keyword>
<name>A0A3A9YY22_9ACTN</name>
<feature type="region of interest" description="Disordered" evidence="6">
    <location>
        <begin position="267"/>
        <end position="335"/>
    </location>
</feature>
<dbReference type="CDD" id="cd14014">
    <property type="entry name" value="STKc_PknB_like"/>
    <property type="match status" value="1"/>
</dbReference>
<gene>
    <name evidence="8" type="ORF">D7294_17250</name>
</gene>
<evidence type="ECO:0000313" key="8">
    <source>
        <dbReference type="EMBL" id="RKN40951.1"/>
    </source>
</evidence>
<evidence type="ECO:0000256" key="5">
    <source>
        <dbReference type="ARBA" id="ARBA00022840"/>
    </source>
</evidence>
<dbReference type="AlphaFoldDB" id="A0A3A9YY22"/>
<keyword evidence="2" id="KW-0808">Transferase</keyword>
<comment type="caution">
    <text evidence="8">The sequence shown here is derived from an EMBL/GenBank/DDBJ whole genome shotgun (WGS) entry which is preliminary data.</text>
</comment>
<dbReference type="OrthoDB" id="9762169at2"/>
<dbReference type="EMBL" id="RBAL01000009">
    <property type="protein sequence ID" value="RKN40951.1"/>
    <property type="molecule type" value="Genomic_DNA"/>
</dbReference>
<evidence type="ECO:0000256" key="2">
    <source>
        <dbReference type="ARBA" id="ARBA00022679"/>
    </source>
</evidence>
<evidence type="ECO:0000259" key="7">
    <source>
        <dbReference type="PROSITE" id="PS50011"/>
    </source>
</evidence>
<dbReference type="PROSITE" id="PS50011">
    <property type="entry name" value="PROTEIN_KINASE_DOM"/>
    <property type="match status" value="1"/>
</dbReference>
<accession>A0A3A9YY22</accession>
<organism evidence="8 9">
    <name type="scientific">Streptomyces hoynatensis</name>
    <dbReference type="NCBI Taxonomy" id="1141874"/>
    <lineage>
        <taxon>Bacteria</taxon>
        <taxon>Bacillati</taxon>
        <taxon>Actinomycetota</taxon>
        <taxon>Actinomycetes</taxon>
        <taxon>Kitasatosporales</taxon>
        <taxon>Streptomycetaceae</taxon>
        <taxon>Streptomyces</taxon>
    </lineage>
</organism>
<dbReference type="SMART" id="SM00220">
    <property type="entry name" value="S_TKc"/>
    <property type="match status" value="1"/>
</dbReference>
<evidence type="ECO:0000256" key="1">
    <source>
        <dbReference type="ARBA" id="ARBA00012513"/>
    </source>
</evidence>
<dbReference type="GO" id="GO:0004674">
    <property type="term" value="F:protein serine/threonine kinase activity"/>
    <property type="evidence" value="ECO:0007669"/>
    <property type="project" value="UniProtKB-KW"/>
</dbReference>
<sequence length="540" mass="56568">MGTVYLSHTRGGQPVALKLIRRDLGRDDTFRRRFAQEVTAARRVKGYHLLQVVDHDISGERPWLATEFVAGLPLHDALAEHGPLPLPAALRLTGCAARALQSIHAAGVVHRDLKPSNLMLTESGPHVIDFGIARAADATQLTTSNGFIGTPHYMSPEHALGQPVGPAGDVFALGLIAAVAATGRHPYGEGGGLTVATLIAGTEQRPPDLSGYPEPLREVLTRTLAADPGRRIAPAELAALCERLAGEPLDDLRDWLPAPVTASIRTRAAEIRTPPPPQAPAFGGTTQGSAAFPGTTGAPAPPPPPTYRATAPGERPAPAPAAPAPSGPPRRGRLPLALGAAGAGALAVLLLNLLPLGGDGDNEAEGGGSSAGSATDPATTPGRPEEDTTSPPPTEAETAQEPEPEPYTLLIEAQPFELRTDDYTDVGVDYDEPFAGTDVDDYDALELYLGDSLKERWEFQTATGLASGPTAQECELGSRTNVLPESLDYADFEDTLPVGSLLCTTTSEGNIALLEVTALTPVDDRYDVSTLLTVWEPARP</sequence>
<feature type="compositionally biased region" description="Low complexity" evidence="6">
    <location>
        <begin position="288"/>
        <end position="298"/>
    </location>
</feature>
<dbReference type="InterPro" id="IPR011009">
    <property type="entry name" value="Kinase-like_dom_sf"/>
</dbReference>
<keyword evidence="9" id="KW-1185">Reference proteome</keyword>
<dbReference type="InterPro" id="IPR050660">
    <property type="entry name" value="NEK_Ser/Thr_kinase"/>
</dbReference>
<protein>
    <recommendedName>
        <fullName evidence="1">non-specific serine/threonine protein kinase</fullName>
        <ecNumber evidence="1">2.7.11.1</ecNumber>
    </recommendedName>
</protein>
<keyword evidence="4 8" id="KW-0418">Kinase</keyword>
<dbReference type="PANTHER" id="PTHR43671:SF13">
    <property type="entry name" value="SERINE_THREONINE-PROTEIN KINASE NEK2"/>
    <property type="match status" value="1"/>
</dbReference>
<feature type="region of interest" description="Disordered" evidence="6">
    <location>
        <begin position="361"/>
        <end position="407"/>
    </location>
</feature>
<dbReference type="InterPro" id="IPR008271">
    <property type="entry name" value="Ser/Thr_kinase_AS"/>
</dbReference>
<reference evidence="8 9" key="1">
    <citation type="journal article" date="2014" name="Int. J. Syst. Evol. Microbiol.">
        <title>Streptomyces hoynatensis sp. nov., isolated from deep marine sediment.</title>
        <authorList>
            <person name="Veyisoglu A."/>
            <person name="Sahin N."/>
        </authorList>
    </citation>
    <scope>NUCLEOTIDE SEQUENCE [LARGE SCALE GENOMIC DNA]</scope>
    <source>
        <strain evidence="8 9">KCTC 29097</strain>
    </source>
</reference>
<dbReference type="PANTHER" id="PTHR43671">
    <property type="entry name" value="SERINE/THREONINE-PROTEIN KINASE NEK"/>
    <property type="match status" value="1"/>
</dbReference>
<dbReference type="Gene3D" id="3.30.200.20">
    <property type="entry name" value="Phosphorylase Kinase, domain 1"/>
    <property type="match status" value="1"/>
</dbReference>
<evidence type="ECO:0000313" key="9">
    <source>
        <dbReference type="Proteomes" id="UP000272474"/>
    </source>
</evidence>
<evidence type="ECO:0000256" key="6">
    <source>
        <dbReference type="SAM" id="MobiDB-lite"/>
    </source>
</evidence>
<feature type="compositionally biased region" description="Pro residues" evidence="6">
    <location>
        <begin position="315"/>
        <end position="328"/>
    </location>
</feature>
<dbReference type="InterPro" id="IPR000719">
    <property type="entry name" value="Prot_kinase_dom"/>
</dbReference>
<dbReference type="Pfam" id="PF00069">
    <property type="entry name" value="Pkinase"/>
    <property type="match status" value="1"/>
</dbReference>
<proteinExistence type="predicted"/>